<dbReference type="RefSeq" id="WP_250827468.1">
    <property type="nucleotide sequence ID" value="NZ_JAMOIL010000013.1"/>
</dbReference>
<evidence type="ECO:0000256" key="2">
    <source>
        <dbReference type="ARBA" id="ARBA00022527"/>
    </source>
</evidence>
<dbReference type="GO" id="GO:0004674">
    <property type="term" value="F:protein serine/threonine kinase activity"/>
    <property type="evidence" value="ECO:0007669"/>
    <property type="project" value="UniProtKB-KW"/>
</dbReference>
<evidence type="ECO:0000313" key="10">
    <source>
        <dbReference type="Proteomes" id="UP001139485"/>
    </source>
</evidence>
<gene>
    <name evidence="9" type="ORF">M8330_11700</name>
</gene>
<dbReference type="Proteomes" id="UP001139485">
    <property type="component" value="Unassembled WGS sequence"/>
</dbReference>
<keyword evidence="6" id="KW-0067">ATP-binding</keyword>
<dbReference type="GO" id="GO:0005524">
    <property type="term" value="F:ATP binding"/>
    <property type="evidence" value="ECO:0007669"/>
    <property type="project" value="UniProtKB-KW"/>
</dbReference>
<reference evidence="9" key="1">
    <citation type="submission" date="2022-05" db="EMBL/GenBank/DDBJ databases">
        <authorList>
            <person name="Tuo L."/>
        </authorList>
    </citation>
    <scope>NUCLEOTIDE SEQUENCE</scope>
    <source>
        <strain evidence="9">BSK12Z-4</strain>
    </source>
</reference>
<accession>A0A9X2D7U5</accession>
<keyword evidence="10" id="KW-1185">Reference proteome</keyword>
<evidence type="ECO:0000256" key="5">
    <source>
        <dbReference type="ARBA" id="ARBA00022777"/>
    </source>
</evidence>
<dbReference type="AlphaFoldDB" id="A0A9X2D7U5"/>
<keyword evidence="2 9" id="KW-0723">Serine/threonine-protein kinase</keyword>
<dbReference type="InterPro" id="IPR008266">
    <property type="entry name" value="Tyr_kinase_AS"/>
</dbReference>
<sequence>MTSATTPPADEKRPTTPVAGSVLAGRLVLRDPVGEGSLGPVWRAFDLEVGRWVAAAPLEPAEVGRAIVEHPHVLGLLDHVRTPEGPWATAPLVGGGTATQLLADHGPLPTPFVAVLLDQLLDALVAVHAAGLVHRDVTTTNLLLRPTGSGRPHLLLADFGLATRAHGRGRILLGTPGYASPEQDDGAPPHPRADLYSAGVVARELLTGAPPPGHGSEPPQPTVAGPLADLVAELTAEDPDERPLSAREARSMLQAAGVPPSAPWAEDLRPPWVPDRLGPDPEPPGEVAVAGSPRAQEDRDEAGHRHRWWVRWLVGGEGSDEQPG</sequence>
<name>A0A9X2D7U5_9ACTN</name>
<keyword evidence="5 9" id="KW-0418">Kinase</keyword>
<evidence type="ECO:0000256" key="1">
    <source>
        <dbReference type="ARBA" id="ARBA00012513"/>
    </source>
</evidence>
<keyword evidence="3" id="KW-0808">Transferase</keyword>
<dbReference type="PANTHER" id="PTHR43289">
    <property type="entry name" value="MITOGEN-ACTIVATED PROTEIN KINASE KINASE KINASE 20-RELATED"/>
    <property type="match status" value="1"/>
</dbReference>
<dbReference type="PROSITE" id="PS00109">
    <property type="entry name" value="PROTEIN_KINASE_TYR"/>
    <property type="match status" value="1"/>
</dbReference>
<feature type="region of interest" description="Disordered" evidence="7">
    <location>
        <begin position="173"/>
        <end position="193"/>
    </location>
</feature>
<evidence type="ECO:0000256" key="4">
    <source>
        <dbReference type="ARBA" id="ARBA00022741"/>
    </source>
</evidence>
<dbReference type="PROSITE" id="PS50011">
    <property type="entry name" value="PROTEIN_KINASE_DOM"/>
    <property type="match status" value="1"/>
</dbReference>
<keyword evidence="4" id="KW-0547">Nucleotide-binding</keyword>
<dbReference type="InterPro" id="IPR011009">
    <property type="entry name" value="Kinase-like_dom_sf"/>
</dbReference>
<comment type="caution">
    <text evidence="9">The sequence shown here is derived from an EMBL/GenBank/DDBJ whole genome shotgun (WGS) entry which is preliminary data.</text>
</comment>
<evidence type="ECO:0000259" key="8">
    <source>
        <dbReference type="PROSITE" id="PS50011"/>
    </source>
</evidence>
<feature type="domain" description="Protein kinase" evidence="8">
    <location>
        <begin position="27"/>
        <end position="265"/>
    </location>
</feature>
<dbReference type="Gene3D" id="1.10.510.10">
    <property type="entry name" value="Transferase(Phosphotransferase) domain 1"/>
    <property type="match status" value="1"/>
</dbReference>
<dbReference type="Gene3D" id="3.30.200.20">
    <property type="entry name" value="Phosphorylase Kinase, domain 1"/>
    <property type="match status" value="1"/>
</dbReference>
<feature type="region of interest" description="Disordered" evidence="7">
    <location>
        <begin position="256"/>
        <end position="304"/>
    </location>
</feature>
<dbReference type="SMART" id="SM00220">
    <property type="entry name" value="S_TKc"/>
    <property type="match status" value="1"/>
</dbReference>
<dbReference type="EC" id="2.7.11.1" evidence="1"/>
<dbReference type="Pfam" id="PF00069">
    <property type="entry name" value="Pkinase"/>
    <property type="match status" value="1"/>
</dbReference>
<proteinExistence type="predicted"/>
<organism evidence="9 10">
    <name type="scientific">Nocardioides bruguierae</name>
    <dbReference type="NCBI Taxonomy" id="2945102"/>
    <lineage>
        <taxon>Bacteria</taxon>
        <taxon>Bacillati</taxon>
        <taxon>Actinomycetota</taxon>
        <taxon>Actinomycetes</taxon>
        <taxon>Propionibacteriales</taxon>
        <taxon>Nocardioidaceae</taxon>
        <taxon>Nocardioides</taxon>
    </lineage>
</organism>
<evidence type="ECO:0000256" key="6">
    <source>
        <dbReference type="ARBA" id="ARBA00022840"/>
    </source>
</evidence>
<protein>
    <recommendedName>
        <fullName evidence="1">non-specific serine/threonine protein kinase</fullName>
        <ecNumber evidence="1">2.7.11.1</ecNumber>
    </recommendedName>
</protein>
<dbReference type="PANTHER" id="PTHR43289:SF6">
    <property type="entry name" value="SERINE_THREONINE-PROTEIN KINASE NEKL-3"/>
    <property type="match status" value="1"/>
</dbReference>
<evidence type="ECO:0000313" key="9">
    <source>
        <dbReference type="EMBL" id="MCM0620955.1"/>
    </source>
</evidence>
<evidence type="ECO:0000256" key="3">
    <source>
        <dbReference type="ARBA" id="ARBA00022679"/>
    </source>
</evidence>
<evidence type="ECO:0000256" key="7">
    <source>
        <dbReference type="SAM" id="MobiDB-lite"/>
    </source>
</evidence>
<dbReference type="SUPFAM" id="SSF56112">
    <property type="entry name" value="Protein kinase-like (PK-like)"/>
    <property type="match status" value="1"/>
</dbReference>
<dbReference type="EMBL" id="JAMOIL010000013">
    <property type="protein sequence ID" value="MCM0620955.1"/>
    <property type="molecule type" value="Genomic_DNA"/>
</dbReference>
<dbReference type="CDD" id="cd14014">
    <property type="entry name" value="STKc_PknB_like"/>
    <property type="match status" value="1"/>
</dbReference>
<dbReference type="InterPro" id="IPR000719">
    <property type="entry name" value="Prot_kinase_dom"/>
</dbReference>